<dbReference type="PATRIC" id="fig|587753.10.peg.2190"/>
<proteinExistence type="predicted"/>
<evidence type="ECO:0000313" key="3">
    <source>
        <dbReference type="EMBL" id="AKA23646.1"/>
    </source>
</evidence>
<dbReference type="Pfam" id="PF07859">
    <property type="entry name" value="Abhydrolase_3"/>
    <property type="match status" value="1"/>
</dbReference>
<evidence type="ECO:0000256" key="1">
    <source>
        <dbReference type="ARBA" id="ARBA00022801"/>
    </source>
</evidence>
<evidence type="ECO:0000313" key="4">
    <source>
        <dbReference type="Proteomes" id="UP000032748"/>
    </source>
</evidence>
<dbReference type="PANTHER" id="PTHR48081:SF8">
    <property type="entry name" value="ALPHA_BETA HYDROLASE FOLD-3 DOMAIN-CONTAINING PROTEIN-RELATED"/>
    <property type="match status" value="1"/>
</dbReference>
<gene>
    <name evidence="3" type="ORF">PCL1606_21930</name>
</gene>
<dbReference type="PANTHER" id="PTHR48081">
    <property type="entry name" value="AB HYDROLASE SUPERFAMILY PROTEIN C4A8.06C"/>
    <property type="match status" value="1"/>
</dbReference>
<dbReference type="KEGG" id="pcz:PCL1606_21930"/>
<organism evidence="3 4">
    <name type="scientific">Pseudomonas chlororaphis</name>
    <dbReference type="NCBI Taxonomy" id="587753"/>
    <lineage>
        <taxon>Bacteria</taxon>
        <taxon>Pseudomonadati</taxon>
        <taxon>Pseudomonadota</taxon>
        <taxon>Gammaproteobacteria</taxon>
        <taxon>Pseudomonadales</taxon>
        <taxon>Pseudomonadaceae</taxon>
        <taxon>Pseudomonas</taxon>
    </lineage>
</organism>
<dbReference type="Gene3D" id="3.40.50.1820">
    <property type="entry name" value="alpha/beta hydrolase"/>
    <property type="match status" value="1"/>
</dbReference>
<dbReference type="SUPFAM" id="SSF53474">
    <property type="entry name" value="alpha/beta-Hydrolases"/>
    <property type="match status" value="1"/>
</dbReference>
<name>A0A0D5XX57_9PSED</name>
<evidence type="ECO:0000259" key="2">
    <source>
        <dbReference type="Pfam" id="PF07859"/>
    </source>
</evidence>
<protein>
    <submittedName>
        <fullName evidence="3">Alpha/beta hydrolase</fullName>
    </submittedName>
</protein>
<accession>A0A0D5XX57</accession>
<dbReference type="RefSeq" id="WP_044464068.1">
    <property type="nucleotide sequence ID" value="NZ_CP011110.1"/>
</dbReference>
<keyword evidence="1 3" id="KW-0378">Hydrolase</keyword>
<dbReference type="InterPro" id="IPR029058">
    <property type="entry name" value="AB_hydrolase_fold"/>
</dbReference>
<sequence length="333" mass="35862">MKTEKPSCGQIHTPPPFDPELAVALKAITPQIPVFDSLSSIERGRKYNLTPSTLDLTRDGLYRVEERKIKGLVGAPDISLLLCLPVEQTVDAPLFYYIHGGGTISGDNRNGIEAALEMAARFGAPLVSVEYRLAPETPHPGPVSDCYAGLAWVSERARELGSDPCRIVVTGASAGGGLAAATCLLARDHGGPAIAAQLLMYPMLDDRNDSISAFQMEGRGVWDRVSNNTGWTALLGTSRGTANVSAYAAPARATDLSRLPPTLIDVGSAETFRDEAVNYANQIWYAGGECELHVWPGGFHGYDSFVPDAALSRDTRNARIRWLVRVLGHRQSC</sequence>
<feature type="domain" description="Alpha/beta hydrolase fold-3" evidence="2">
    <location>
        <begin position="96"/>
        <end position="302"/>
    </location>
</feature>
<dbReference type="GO" id="GO:0016787">
    <property type="term" value="F:hydrolase activity"/>
    <property type="evidence" value="ECO:0007669"/>
    <property type="project" value="UniProtKB-KW"/>
</dbReference>
<dbReference type="Proteomes" id="UP000032748">
    <property type="component" value="Chromosome"/>
</dbReference>
<reference evidence="3 4" key="1">
    <citation type="journal article" date="2015" name="Mol. Plant Microbe Interact.">
        <title>Comparative Genomic Analysis of Pseudomonas chlororaphis PCL1606 Reveals New Insight into Antifungal Compounds Involved in Biocontrol.</title>
        <authorList>
            <person name="Calderon C.E."/>
            <person name="Ramos C."/>
            <person name="de Vicente A."/>
            <person name="Cazorla F.M."/>
        </authorList>
    </citation>
    <scope>NUCLEOTIDE SEQUENCE [LARGE SCALE GENOMIC DNA]</scope>
    <source>
        <strain evidence="3 4">PCL1606</strain>
    </source>
</reference>
<dbReference type="EMBL" id="CP011110">
    <property type="protein sequence ID" value="AKA23646.1"/>
    <property type="molecule type" value="Genomic_DNA"/>
</dbReference>
<dbReference type="InterPro" id="IPR050300">
    <property type="entry name" value="GDXG_lipolytic_enzyme"/>
</dbReference>
<dbReference type="OrthoDB" id="9806180at2"/>
<dbReference type="AlphaFoldDB" id="A0A0D5XX57"/>
<dbReference type="InterPro" id="IPR013094">
    <property type="entry name" value="AB_hydrolase_3"/>
</dbReference>